<protein>
    <recommendedName>
        <fullName evidence="9">Bile acid-CoA:amino acid N-acyltransferase</fullName>
    </recommendedName>
</protein>
<keyword evidence="8" id="KW-1185">Reference proteome</keyword>
<dbReference type="InterPro" id="IPR006862">
    <property type="entry name" value="Thio_Ohase/aa_AcTrfase"/>
</dbReference>
<dbReference type="Pfam" id="PF04775">
    <property type="entry name" value="Bile_Hydr_Trans"/>
    <property type="match status" value="1"/>
</dbReference>
<dbReference type="SUPFAM" id="SSF53474">
    <property type="entry name" value="alpha/beta-Hydrolases"/>
    <property type="match status" value="1"/>
</dbReference>
<proteinExistence type="inferred from homology"/>
<dbReference type="Pfam" id="PF08840">
    <property type="entry name" value="BAAT_C"/>
    <property type="match status" value="1"/>
</dbReference>
<feature type="active site" description="Charge relay system" evidence="3">
    <location>
        <position position="339"/>
    </location>
</feature>
<evidence type="ECO:0000256" key="2">
    <source>
        <dbReference type="ARBA" id="ARBA00022832"/>
    </source>
</evidence>
<comment type="similarity">
    <text evidence="1">Belongs to the C/M/P thioester hydrolase family.</text>
</comment>
<name>A0A4X2K174_VOMUR</name>
<dbReference type="FunFam" id="2.60.40.2240:FF:000001">
    <property type="entry name" value="acyl-coenzyme A thioesterase 4"/>
    <property type="match status" value="1"/>
</dbReference>
<keyword evidence="4" id="KW-0732">Signal</keyword>
<dbReference type="OMA" id="RPFLWGG"/>
<dbReference type="PANTHER" id="PTHR10824">
    <property type="entry name" value="ACYL-COENZYME A THIOESTERASE-RELATED"/>
    <property type="match status" value="1"/>
</dbReference>
<evidence type="ECO:0000256" key="4">
    <source>
        <dbReference type="SAM" id="SignalP"/>
    </source>
</evidence>
<keyword evidence="2" id="KW-0443">Lipid metabolism</keyword>
<accession>A0A4X2K174</accession>
<feature type="domain" description="BAAT/Acyl-CoA thioester hydrolase C-terminal" evidence="6">
    <location>
        <begin position="216"/>
        <end position="424"/>
    </location>
</feature>
<dbReference type="Gene3D" id="3.40.50.1820">
    <property type="entry name" value="alpha/beta hydrolase"/>
    <property type="match status" value="1"/>
</dbReference>
<dbReference type="GO" id="GO:0006637">
    <property type="term" value="P:acyl-CoA metabolic process"/>
    <property type="evidence" value="ECO:0007669"/>
    <property type="project" value="InterPro"/>
</dbReference>
<dbReference type="Ensembl" id="ENSVURT00010004271.1">
    <property type="protein sequence ID" value="ENSVURP00010003771.1"/>
    <property type="gene ID" value="ENSVURG00010002815.1"/>
</dbReference>
<dbReference type="STRING" id="29139.ENSVURP00010003771"/>
<dbReference type="InterPro" id="IPR042490">
    <property type="entry name" value="Thio_Ohase/BAAT_N"/>
</dbReference>
<keyword evidence="2" id="KW-0276">Fatty acid metabolism</keyword>
<dbReference type="InterPro" id="IPR016662">
    <property type="entry name" value="Acyl-CoA_thioEstase_long-chain"/>
</dbReference>
<dbReference type="PANTHER" id="PTHR10824:SF1">
    <property type="entry name" value="ACYL-COENZYME A AMINO ACID N-ACYLTRANSFERASE 1-RELATED"/>
    <property type="match status" value="1"/>
</dbReference>
<evidence type="ECO:0000256" key="1">
    <source>
        <dbReference type="ARBA" id="ARBA00006538"/>
    </source>
</evidence>
<evidence type="ECO:0000313" key="7">
    <source>
        <dbReference type="Ensembl" id="ENSVURP00010003771.1"/>
    </source>
</evidence>
<feature type="signal peptide" evidence="4">
    <location>
        <begin position="1"/>
        <end position="17"/>
    </location>
</feature>
<dbReference type="FunFam" id="3.40.50.1820:FF:000024">
    <property type="entry name" value="acyl-coenzyme A thioesterase 4"/>
    <property type="match status" value="1"/>
</dbReference>
<dbReference type="AlphaFoldDB" id="A0A4X2K174"/>
<evidence type="ECO:0000259" key="5">
    <source>
        <dbReference type="Pfam" id="PF04775"/>
    </source>
</evidence>
<reference evidence="8" key="1">
    <citation type="submission" date="2018-12" db="EMBL/GenBank/DDBJ databases">
        <authorList>
            <person name="Yazar S."/>
        </authorList>
    </citation>
    <scope>NUCLEOTIDE SEQUENCE [LARGE SCALE GENOMIC DNA]</scope>
</reference>
<dbReference type="GeneTree" id="ENSGT01010000222336"/>
<gene>
    <name evidence="7" type="primary">LOC114043605</name>
</gene>
<dbReference type="Proteomes" id="UP000314987">
    <property type="component" value="Unassembled WGS sequence"/>
</dbReference>
<evidence type="ECO:0000256" key="3">
    <source>
        <dbReference type="PIRSR" id="PIRSR016521-1"/>
    </source>
</evidence>
<dbReference type="InterPro" id="IPR029058">
    <property type="entry name" value="AB_hydrolase_fold"/>
</dbReference>
<dbReference type="GO" id="GO:0047617">
    <property type="term" value="F:fatty acyl-CoA hydrolase activity"/>
    <property type="evidence" value="ECO:0007669"/>
    <property type="project" value="TreeGrafter"/>
</dbReference>
<feature type="chain" id="PRO_5021339644" description="Bile acid-CoA:amino acid N-acyltransferase" evidence="4">
    <location>
        <begin position="18"/>
        <end position="430"/>
    </location>
</feature>
<reference evidence="7" key="2">
    <citation type="submission" date="2025-08" db="UniProtKB">
        <authorList>
            <consortium name="Ensembl"/>
        </authorList>
    </citation>
    <scope>IDENTIFICATION</scope>
</reference>
<evidence type="ECO:0000259" key="6">
    <source>
        <dbReference type="Pfam" id="PF08840"/>
    </source>
</evidence>
<feature type="domain" description="Acyl-CoA thioester hydrolase/bile acid-CoA amino acid N-acetyltransferase" evidence="5">
    <location>
        <begin position="38"/>
        <end position="157"/>
    </location>
</feature>
<evidence type="ECO:0008006" key="9">
    <source>
        <dbReference type="Google" id="ProtNLM"/>
    </source>
</evidence>
<dbReference type="Gene3D" id="2.60.40.2240">
    <property type="entry name" value="Acyl-CoA thioester hydrolase/BAAT N-terminal domain"/>
    <property type="match status" value="1"/>
</dbReference>
<sequence>MIFSFFVFTFIGQGVICPPHCTLPMLQLIVTPEKALADEPLCIRATGLNPFQMVTFKASLMDEKGKLFQSQAFYKADETGNVDLEQAAALGGDYVGIHPMGLFWSLKPVNSFRRLLKQDVMNSPFYIQLDLYDSFLLEDSPEVQPKASQMIERWFSVRGAFFLPPGEGPFPGVIDLFGGVGGLVEFRASLLASHGFGVLALAYFAYEDLPSCLLEIDLEYFEEAANMLMHHPKIHKSGIGVISVCKGAEIGLAMAVYLEQVTATICINGTNAFHDTQCKYRDMVINPIPHQKEYTQIHVSGAISFRHIKGDPRAEVNQQSVLRVEEAQGHILFIVGEKDECLNSKAYAEQAMEQMRRHGRSNGTLLSYPGAGHLIEPPYSPLCFASWNPFISRPLLWGGDIGCHAVAQEHSWREIQKFLRRHLTPSRSKL</sequence>
<dbReference type="PIRSF" id="PIRSF016521">
    <property type="entry name" value="Acyl-CoA_hydro"/>
    <property type="match status" value="1"/>
</dbReference>
<feature type="active site" description="Charge relay system" evidence="3">
    <location>
        <position position="373"/>
    </location>
</feature>
<dbReference type="InterPro" id="IPR014940">
    <property type="entry name" value="BAAT_C"/>
</dbReference>
<reference evidence="7" key="3">
    <citation type="submission" date="2025-09" db="UniProtKB">
        <authorList>
            <consortium name="Ensembl"/>
        </authorList>
    </citation>
    <scope>IDENTIFICATION</scope>
</reference>
<feature type="active site" description="Charge relay system" evidence="3">
    <location>
        <position position="245"/>
    </location>
</feature>
<dbReference type="GO" id="GO:0006631">
    <property type="term" value="P:fatty acid metabolic process"/>
    <property type="evidence" value="ECO:0007669"/>
    <property type="project" value="UniProtKB-KW"/>
</dbReference>
<evidence type="ECO:0000313" key="8">
    <source>
        <dbReference type="Proteomes" id="UP000314987"/>
    </source>
</evidence>
<dbReference type="GO" id="GO:0005777">
    <property type="term" value="C:peroxisome"/>
    <property type="evidence" value="ECO:0007669"/>
    <property type="project" value="TreeGrafter"/>
</dbReference>
<organism evidence="7 8">
    <name type="scientific">Vombatus ursinus</name>
    <name type="common">Common wombat</name>
    <dbReference type="NCBI Taxonomy" id="29139"/>
    <lineage>
        <taxon>Eukaryota</taxon>
        <taxon>Metazoa</taxon>
        <taxon>Chordata</taxon>
        <taxon>Craniata</taxon>
        <taxon>Vertebrata</taxon>
        <taxon>Euteleostomi</taxon>
        <taxon>Mammalia</taxon>
        <taxon>Metatheria</taxon>
        <taxon>Diprotodontia</taxon>
        <taxon>Vombatidae</taxon>
        <taxon>Vombatus</taxon>
    </lineage>
</organism>